<name>A0AAW0QKU8_9PEZI</name>
<dbReference type="Gene3D" id="3.30.559.10">
    <property type="entry name" value="Chloramphenicol acetyltransferase-like domain"/>
    <property type="match status" value="1"/>
</dbReference>
<comment type="caution">
    <text evidence="1">The sequence shown here is derived from an EMBL/GenBank/DDBJ whole genome shotgun (WGS) entry which is preliminary data.</text>
</comment>
<dbReference type="GO" id="GO:0043041">
    <property type="term" value="P:amino acid activation for nonribosomal peptide biosynthetic process"/>
    <property type="evidence" value="ECO:0007669"/>
    <property type="project" value="TreeGrafter"/>
</dbReference>
<dbReference type="GO" id="GO:0044550">
    <property type="term" value="P:secondary metabolite biosynthetic process"/>
    <property type="evidence" value="ECO:0007669"/>
    <property type="project" value="TreeGrafter"/>
</dbReference>
<evidence type="ECO:0000313" key="2">
    <source>
        <dbReference type="Proteomes" id="UP001392437"/>
    </source>
</evidence>
<gene>
    <name evidence="1" type="ORF">PG999_013696</name>
</gene>
<keyword evidence="2" id="KW-1185">Reference proteome</keyword>
<dbReference type="InterPro" id="IPR023213">
    <property type="entry name" value="CAT-like_dom_sf"/>
</dbReference>
<dbReference type="PANTHER" id="PTHR45527">
    <property type="entry name" value="NONRIBOSOMAL PEPTIDE SYNTHETASE"/>
    <property type="match status" value="1"/>
</dbReference>
<dbReference type="PANTHER" id="PTHR45527:SF1">
    <property type="entry name" value="FATTY ACID SYNTHASE"/>
    <property type="match status" value="1"/>
</dbReference>
<evidence type="ECO:0000313" key="1">
    <source>
        <dbReference type="EMBL" id="KAK8095674.1"/>
    </source>
</evidence>
<sequence length="456" mass="50746">MGEIEFLPSAPITAFELETGCLPVQQSMLKVEEDHVSKHTSFPLDLPPGFVRDYEGLRFAWLTLARQHDALRTIIVSGKDATGKRTYRQRVLRDPRTIELGLFDESDGPQGLQEPARLVFNWSDGAPTVNLLILSLVADRTSLRYLVADFLSILNGGVPKFRLPYPDYVSRMVARDPAPAKRFWADTLDSLPPTALYSILRERNHAYTRTSCSRSAAVRGTSLEHVAKMHGTSVQSWIYTAFGIMLNRHNQASSDTALFTVEGRDRTVVGHDSVIGLADLEYPLKLQLPAELSTGQAVVLAERMDITSSSYAYIGYDTIRLNHGASESDFKVTISNHEPFSLEPEGRHFLAAIHLQLGTEVTVSALHDTCITEGQMQVLLNHFMAALSNMIEHPSVPLGEIDIISSEERAFFMEVGKPLTKPVADQVHRLFEQQVELTPHAPAAQFETDPLLRMPS</sequence>
<organism evidence="1 2">
    <name type="scientific">Apiospora kogelbergensis</name>
    <dbReference type="NCBI Taxonomy" id="1337665"/>
    <lineage>
        <taxon>Eukaryota</taxon>
        <taxon>Fungi</taxon>
        <taxon>Dikarya</taxon>
        <taxon>Ascomycota</taxon>
        <taxon>Pezizomycotina</taxon>
        <taxon>Sordariomycetes</taxon>
        <taxon>Xylariomycetidae</taxon>
        <taxon>Amphisphaeriales</taxon>
        <taxon>Apiosporaceae</taxon>
        <taxon>Apiospora</taxon>
    </lineage>
</organism>
<dbReference type="EMBL" id="JAQQWP010000011">
    <property type="protein sequence ID" value="KAK8095674.1"/>
    <property type="molecule type" value="Genomic_DNA"/>
</dbReference>
<reference evidence="1 2" key="1">
    <citation type="submission" date="2023-01" db="EMBL/GenBank/DDBJ databases">
        <title>Analysis of 21 Apiospora genomes using comparative genomics revels a genus with tremendous synthesis potential of carbohydrate active enzymes and secondary metabolites.</title>
        <authorList>
            <person name="Sorensen T."/>
        </authorList>
    </citation>
    <scope>NUCLEOTIDE SEQUENCE [LARGE SCALE GENOMIC DNA]</scope>
    <source>
        <strain evidence="1 2">CBS 117206</strain>
    </source>
</reference>
<dbReference type="Gene3D" id="3.30.559.30">
    <property type="entry name" value="Nonribosomal peptide synthetase, condensation domain"/>
    <property type="match status" value="1"/>
</dbReference>
<protein>
    <submittedName>
        <fullName evidence="1">Nonribosomal peptide synthetase 12</fullName>
    </submittedName>
</protein>
<accession>A0AAW0QKU8</accession>
<dbReference type="SUPFAM" id="SSF52777">
    <property type="entry name" value="CoA-dependent acyltransferases"/>
    <property type="match status" value="2"/>
</dbReference>
<dbReference type="GO" id="GO:0031177">
    <property type="term" value="F:phosphopantetheine binding"/>
    <property type="evidence" value="ECO:0007669"/>
    <property type="project" value="TreeGrafter"/>
</dbReference>
<dbReference type="AlphaFoldDB" id="A0AAW0QKU8"/>
<dbReference type="GO" id="GO:0005737">
    <property type="term" value="C:cytoplasm"/>
    <property type="evidence" value="ECO:0007669"/>
    <property type="project" value="TreeGrafter"/>
</dbReference>
<proteinExistence type="predicted"/>
<dbReference type="Proteomes" id="UP001392437">
    <property type="component" value="Unassembled WGS sequence"/>
</dbReference>